<proteinExistence type="predicted"/>
<keyword evidence="2" id="KW-1185">Reference proteome</keyword>
<organism evidence="1 2">
    <name type="scientific">Hydnum rufescens UP504</name>
    <dbReference type="NCBI Taxonomy" id="1448309"/>
    <lineage>
        <taxon>Eukaryota</taxon>
        <taxon>Fungi</taxon>
        <taxon>Dikarya</taxon>
        <taxon>Basidiomycota</taxon>
        <taxon>Agaricomycotina</taxon>
        <taxon>Agaricomycetes</taxon>
        <taxon>Cantharellales</taxon>
        <taxon>Hydnaceae</taxon>
        <taxon>Hydnum</taxon>
    </lineage>
</organism>
<protein>
    <submittedName>
        <fullName evidence="1">Uncharacterized protein</fullName>
    </submittedName>
</protein>
<dbReference type="AlphaFoldDB" id="A0A9P6B5I5"/>
<gene>
    <name evidence="1" type="ORF">BS47DRAFT_1338693</name>
</gene>
<name>A0A9P6B5I5_9AGAM</name>
<accession>A0A9P6B5I5</accession>
<dbReference type="Proteomes" id="UP000886523">
    <property type="component" value="Unassembled WGS sequence"/>
</dbReference>
<comment type="caution">
    <text evidence="1">The sequence shown here is derived from an EMBL/GenBank/DDBJ whole genome shotgun (WGS) entry which is preliminary data.</text>
</comment>
<evidence type="ECO:0000313" key="2">
    <source>
        <dbReference type="Proteomes" id="UP000886523"/>
    </source>
</evidence>
<sequence>MVTSHGPELAATTKTTPQTSRVPFLKSTVYPNARASVLYRLQAILYPKSVNWDTDHPQNDVKKPEKA</sequence>
<dbReference type="EMBL" id="MU128927">
    <property type="protein sequence ID" value="KAF9518103.1"/>
    <property type="molecule type" value="Genomic_DNA"/>
</dbReference>
<evidence type="ECO:0000313" key="1">
    <source>
        <dbReference type="EMBL" id="KAF9518103.1"/>
    </source>
</evidence>
<reference evidence="1" key="1">
    <citation type="journal article" date="2020" name="Nat. Commun.">
        <title>Large-scale genome sequencing of mycorrhizal fungi provides insights into the early evolution of symbiotic traits.</title>
        <authorList>
            <person name="Miyauchi S."/>
            <person name="Kiss E."/>
            <person name="Kuo A."/>
            <person name="Drula E."/>
            <person name="Kohler A."/>
            <person name="Sanchez-Garcia M."/>
            <person name="Morin E."/>
            <person name="Andreopoulos B."/>
            <person name="Barry K.W."/>
            <person name="Bonito G."/>
            <person name="Buee M."/>
            <person name="Carver A."/>
            <person name="Chen C."/>
            <person name="Cichocki N."/>
            <person name="Clum A."/>
            <person name="Culley D."/>
            <person name="Crous P.W."/>
            <person name="Fauchery L."/>
            <person name="Girlanda M."/>
            <person name="Hayes R.D."/>
            <person name="Keri Z."/>
            <person name="LaButti K."/>
            <person name="Lipzen A."/>
            <person name="Lombard V."/>
            <person name="Magnuson J."/>
            <person name="Maillard F."/>
            <person name="Murat C."/>
            <person name="Nolan M."/>
            <person name="Ohm R.A."/>
            <person name="Pangilinan J."/>
            <person name="Pereira M.F."/>
            <person name="Perotto S."/>
            <person name="Peter M."/>
            <person name="Pfister S."/>
            <person name="Riley R."/>
            <person name="Sitrit Y."/>
            <person name="Stielow J.B."/>
            <person name="Szollosi G."/>
            <person name="Zifcakova L."/>
            <person name="Stursova M."/>
            <person name="Spatafora J.W."/>
            <person name="Tedersoo L."/>
            <person name="Vaario L.M."/>
            <person name="Yamada A."/>
            <person name="Yan M."/>
            <person name="Wang P."/>
            <person name="Xu J."/>
            <person name="Bruns T."/>
            <person name="Baldrian P."/>
            <person name="Vilgalys R."/>
            <person name="Dunand C."/>
            <person name="Henrissat B."/>
            <person name="Grigoriev I.V."/>
            <person name="Hibbett D."/>
            <person name="Nagy L.G."/>
            <person name="Martin F.M."/>
        </authorList>
    </citation>
    <scope>NUCLEOTIDE SEQUENCE</scope>
    <source>
        <strain evidence="1">UP504</strain>
    </source>
</reference>